<gene>
    <name evidence="3" type="primary">rpfG_12</name>
    <name evidence="3" type="ORF">SDC9_143653</name>
</gene>
<dbReference type="AlphaFoldDB" id="A0A645E403"/>
<sequence length="166" mass="18595">MGLLSEAIAKQMNLSNEEVNRIRVAGFLHDIGKIGIDEAILNKTGKLDASEWEIMKLHPVKSAGILDKTQEYRDISDIVLSHHERYDGKGYPGQFRGEAIPLEARIIAVADTYDAITNERPYRKPLDRIEAIEEMKRSAGTQLDPKIVSVLVDMLEKLASNGKHTE</sequence>
<keyword evidence="3" id="KW-0378">Hydrolase</keyword>
<dbReference type="EMBL" id="VSSQ01042866">
    <property type="protein sequence ID" value="MPM96490.1"/>
    <property type="molecule type" value="Genomic_DNA"/>
</dbReference>
<dbReference type="InterPro" id="IPR006675">
    <property type="entry name" value="HDIG_dom"/>
</dbReference>
<dbReference type="Pfam" id="PF13487">
    <property type="entry name" value="HD_5"/>
    <property type="match status" value="1"/>
</dbReference>
<proteinExistence type="predicted"/>
<dbReference type="InterPro" id="IPR006674">
    <property type="entry name" value="HD_domain"/>
</dbReference>
<dbReference type="GO" id="GO:0016787">
    <property type="term" value="F:hydrolase activity"/>
    <property type="evidence" value="ECO:0007669"/>
    <property type="project" value="UniProtKB-KW"/>
</dbReference>
<dbReference type="SMART" id="SM00471">
    <property type="entry name" value="HDc"/>
    <property type="match status" value="1"/>
</dbReference>
<dbReference type="Gene3D" id="1.10.3210.10">
    <property type="entry name" value="Hypothetical protein af1432"/>
    <property type="match status" value="1"/>
</dbReference>
<dbReference type="PROSITE" id="PS51831">
    <property type="entry name" value="HD"/>
    <property type="match status" value="1"/>
</dbReference>
<evidence type="ECO:0000313" key="3">
    <source>
        <dbReference type="EMBL" id="MPM96490.1"/>
    </source>
</evidence>
<accession>A0A645E403</accession>
<name>A0A645E403_9ZZZZ</name>
<feature type="domain" description="HD-GYP" evidence="2">
    <location>
        <begin position="1"/>
        <end position="166"/>
    </location>
</feature>
<evidence type="ECO:0000259" key="2">
    <source>
        <dbReference type="PROSITE" id="PS51832"/>
    </source>
</evidence>
<dbReference type="EC" id="3.1.4.-" evidence="3"/>
<dbReference type="NCBIfam" id="TIGR00277">
    <property type="entry name" value="HDIG"/>
    <property type="match status" value="1"/>
</dbReference>
<dbReference type="InterPro" id="IPR003607">
    <property type="entry name" value="HD/PDEase_dom"/>
</dbReference>
<protein>
    <submittedName>
        <fullName evidence="3">Cyclic di-GMP phosphodiesterase response regulator RpfG</fullName>
        <ecNumber evidence="3">3.1.4.-</ecNumber>
    </submittedName>
</protein>
<evidence type="ECO:0000259" key="1">
    <source>
        <dbReference type="PROSITE" id="PS51831"/>
    </source>
</evidence>
<dbReference type="PANTHER" id="PTHR43155">
    <property type="entry name" value="CYCLIC DI-GMP PHOSPHODIESTERASE PA4108-RELATED"/>
    <property type="match status" value="1"/>
</dbReference>
<organism evidence="3">
    <name type="scientific">bioreactor metagenome</name>
    <dbReference type="NCBI Taxonomy" id="1076179"/>
    <lineage>
        <taxon>unclassified sequences</taxon>
        <taxon>metagenomes</taxon>
        <taxon>ecological metagenomes</taxon>
    </lineage>
</organism>
<dbReference type="SUPFAM" id="SSF109604">
    <property type="entry name" value="HD-domain/PDEase-like"/>
    <property type="match status" value="1"/>
</dbReference>
<feature type="domain" description="HD" evidence="1">
    <location>
        <begin position="1"/>
        <end position="116"/>
    </location>
</feature>
<dbReference type="InterPro" id="IPR037522">
    <property type="entry name" value="HD_GYP_dom"/>
</dbReference>
<comment type="caution">
    <text evidence="3">The sequence shown here is derived from an EMBL/GenBank/DDBJ whole genome shotgun (WGS) entry which is preliminary data.</text>
</comment>
<dbReference type="PROSITE" id="PS51832">
    <property type="entry name" value="HD_GYP"/>
    <property type="match status" value="1"/>
</dbReference>
<dbReference type="CDD" id="cd00077">
    <property type="entry name" value="HDc"/>
    <property type="match status" value="1"/>
</dbReference>
<reference evidence="3" key="1">
    <citation type="submission" date="2019-08" db="EMBL/GenBank/DDBJ databases">
        <authorList>
            <person name="Kucharzyk K."/>
            <person name="Murdoch R.W."/>
            <person name="Higgins S."/>
            <person name="Loffler F."/>
        </authorList>
    </citation>
    <scope>NUCLEOTIDE SEQUENCE</scope>
</reference>